<gene>
    <name evidence="4" type="ORF">Bathy05g03900</name>
</gene>
<dbReference type="InterPro" id="IPR006073">
    <property type="entry name" value="GTP-bd"/>
</dbReference>
<dbReference type="Gene3D" id="3.40.50.300">
    <property type="entry name" value="P-loop containing nucleotide triphosphate hydrolases"/>
    <property type="match status" value="1"/>
</dbReference>
<dbReference type="AlphaFoldDB" id="K8EF96"/>
<dbReference type="SUPFAM" id="SSF52540">
    <property type="entry name" value="P-loop containing nucleoside triphosphate hydrolases"/>
    <property type="match status" value="1"/>
</dbReference>
<dbReference type="GeneID" id="19015893"/>
<dbReference type="PANTHER" id="PTHR46434">
    <property type="entry name" value="GENETIC INTERACTOR OF PROHIBITINS 3, MITOCHONDRIAL"/>
    <property type="match status" value="1"/>
</dbReference>
<dbReference type="eggNOG" id="KOG1249">
    <property type="taxonomic scope" value="Eukaryota"/>
</dbReference>
<evidence type="ECO:0000313" key="4">
    <source>
        <dbReference type="EMBL" id="CCO16802.1"/>
    </source>
</evidence>
<dbReference type="Proteomes" id="UP000198341">
    <property type="component" value="Chromosome 5"/>
</dbReference>
<dbReference type="Pfam" id="PF21516">
    <property type="entry name" value="YqeH-like_C"/>
    <property type="match status" value="1"/>
</dbReference>
<dbReference type="GO" id="GO:0005739">
    <property type="term" value="C:mitochondrion"/>
    <property type="evidence" value="ECO:0007669"/>
    <property type="project" value="TreeGrafter"/>
</dbReference>
<sequence length="644" mass="69753">MAGRGGRTALSSFPSSSSSAGSTSEGDDEMNLFLQSKNVQLPTSCPGCGTALQRADKNLPGFYVVPSKLLEEETEGEDVDEEEYMRLMMKEGKKEKKKKKTPEDWSQLSPDELARRIMAENSSVHEGGGEEESEDDFDFEDVTFVKDDEIEDEDEDGKEAIDAFESLFFEKDDGKEIDEDYELEMAALKKMNRLKRKPPAIVCARCFSLRNTGRPKNVNAEILLPSFDFKRSVGTQMERYPNNSKKGVVLVVVDLVDFDGSFPVDAVDALEPHAERGAIEIVLVANKVDLMPAQATRARLTQFVRRRAKAFGMQSASEVLLASATAGMGIRVLSDELEDILRNRGGHKKKDVYVVGAQNAGKSSLINRLSSRYDGPTDKTGGPLASHVPGTTIGVLKLEGILPNETDVYDTPGLLQPHQLSARMTADEAKIILPKKRMIPRTYRIQIGGTIHIGGVSRIDLLDAPQRTIYVTVWCSNDVPLHYTTNGAKNGDEIYAKHAGTKLTPPLGGEEGALRLGRWGSRKVSVYGDSWSESTRDISIAGVGWVAIACVGNADFKVWTHEGVQLETREALVPDISKSMMKPGFSFENVGGTSSNRRPDKRAGRERGGSGGGGGSSGGRGGGGGRGGRGSGGKRSGGGGNRWT</sequence>
<name>K8EF96_9CHLO</name>
<dbReference type="InterPro" id="IPR050896">
    <property type="entry name" value="Mito_lipid_metab_GTPase"/>
</dbReference>
<proteinExistence type="predicted"/>
<evidence type="ECO:0000256" key="1">
    <source>
        <dbReference type="SAM" id="MobiDB-lite"/>
    </source>
</evidence>
<feature type="compositionally biased region" description="Basic and acidic residues" evidence="1">
    <location>
        <begin position="597"/>
        <end position="608"/>
    </location>
</feature>
<dbReference type="PANTHER" id="PTHR46434:SF1">
    <property type="entry name" value="GENETIC INTERACTOR OF PROHIBITINS 3, MITOCHONDRIAL"/>
    <property type="match status" value="1"/>
</dbReference>
<protein>
    <submittedName>
        <fullName evidence="4">Uncharacterized protein</fullName>
    </submittedName>
</protein>
<dbReference type="InterPro" id="IPR027417">
    <property type="entry name" value="P-loop_NTPase"/>
</dbReference>
<dbReference type="CDD" id="cd00882">
    <property type="entry name" value="Ras_like_GTPase"/>
    <property type="match status" value="1"/>
</dbReference>
<feature type="domain" description="NOA1/YqeH-like C-terminal" evidence="3">
    <location>
        <begin position="471"/>
        <end position="572"/>
    </location>
</feature>
<dbReference type="RefSeq" id="XP_007513244.1">
    <property type="nucleotide sequence ID" value="XM_007513182.1"/>
</dbReference>
<feature type="region of interest" description="Disordered" evidence="1">
    <location>
        <begin position="91"/>
        <end position="112"/>
    </location>
</feature>
<accession>K8EF96</accession>
<reference evidence="4 5" key="1">
    <citation type="submission" date="2011-10" db="EMBL/GenBank/DDBJ databases">
        <authorList>
            <person name="Genoscope - CEA"/>
        </authorList>
    </citation>
    <scope>NUCLEOTIDE SEQUENCE [LARGE SCALE GENOMIC DNA]</scope>
    <source>
        <strain evidence="4 5">RCC 1105</strain>
    </source>
</reference>
<dbReference type="KEGG" id="bpg:Bathy05g03900"/>
<evidence type="ECO:0000259" key="2">
    <source>
        <dbReference type="Pfam" id="PF01926"/>
    </source>
</evidence>
<dbReference type="STRING" id="41875.K8EF96"/>
<dbReference type="InterPro" id="IPR048422">
    <property type="entry name" value="NOA1/YqeH-like_C"/>
</dbReference>
<feature type="compositionally biased region" description="Gly residues" evidence="1">
    <location>
        <begin position="609"/>
        <end position="644"/>
    </location>
</feature>
<dbReference type="EMBL" id="FO082274">
    <property type="protein sequence ID" value="CCO16802.1"/>
    <property type="molecule type" value="Genomic_DNA"/>
</dbReference>
<keyword evidence="5" id="KW-1185">Reference proteome</keyword>
<evidence type="ECO:0000313" key="5">
    <source>
        <dbReference type="Proteomes" id="UP000198341"/>
    </source>
</evidence>
<dbReference type="OrthoDB" id="497065at2759"/>
<evidence type="ECO:0000259" key="3">
    <source>
        <dbReference type="Pfam" id="PF21516"/>
    </source>
</evidence>
<dbReference type="Pfam" id="PF01926">
    <property type="entry name" value="MMR_HSR1"/>
    <property type="match status" value="1"/>
</dbReference>
<feature type="domain" description="G" evidence="2">
    <location>
        <begin position="352"/>
        <end position="429"/>
    </location>
</feature>
<dbReference type="GO" id="GO:0005525">
    <property type="term" value="F:GTP binding"/>
    <property type="evidence" value="ECO:0007669"/>
    <property type="project" value="InterPro"/>
</dbReference>
<feature type="region of interest" description="Disordered" evidence="1">
    <location>
        <begin position="582"/>
        <end position="644"/>
    </location>
</feature>
<feature type="region of interest" description="Disordered" evidence="1">
    <location>
        <begin position="1"/>
        <end position="35"/>
    </location>
</feature>
<feature type="compositionally biased region" description="Low complexity" evidence="1">
    <location>
        <begin position="11"/>
        <end position="24"/>
    </location>
</feature>
<organism evidence="4 5">
    <name type="scientific">Bathycoccus prasinos</name>
    <dbReference type="NCBI Taxonomy" id="41875"/>
    <lineage>
        <taxon>Eukaryota</taxon>
        <taxon>Viridiplantae</taxon>
        <taxon>Chlorophyta</taxon>
        <taxon>Mamiellophyceae</taxon>
        <taxon>Mamiellales</taxon>
        <taxon>Bathycoccaceae</taxon>
        <taxon>Bathycoccus</taxon>
    </lineage>
</organism>